<feature type="non-terminal residue" evidence="1">
    <location>
        <position position="1"/>
    </location>
</feature>
<name>A0ACA9JXG4_9GLOM</name>
<comment type="caution">
    <text evidence="1">The sequence shown here is derived from an EMBL/GenBank/DDBJ whole genome shotgun (WGS) entry which is preliminary data.</text>
</comment>
<evidence type="ECO:0000313" key="1">
    <source>
        <dbReference type="EMBL" id="CAG8441028.1"/>
    </source>
</evidence>
<dbReference type="EMBL" id="CAJVPU010000110">
    <property type="protein sequence ID" value="CAG8441028.1"/>
    <property type="molecule type" value="Genomic_DNA"/>
</dbReference>
<dbReference type="Proteomes" id="UP000789702">
    <property type="component" value="Unassembled WGS sequence"/>
</dbReference>
<keyword evidence="2" id="KW-1185">Reference proteome</keyword>
<protein>
    <submittedName>
        <fullName evidence="1">3153_t:CDS:1</fullName>
    </submittedName>
</protein>
<accession>A0ACA9JXG4</accession>
<organism evidence="1 2">
    <name type="scientific">Dentiscutata heterogama</name>
    <dbReference type="NCBI Taxonomy" id="1316150"/>
    <lineage>
        <taxon>Eukaryota</taxon>
        <taxon>Fungi</taxon>
        <taxon>Fungi incertae sedis</taxon>
        <taxon>Mucoromycota</taxon>
        <taxon>Glomeromycotina</taxon>
        <taxon>Glomeromycetes</taxon>
        <taxon>Diversisporales</taxon>
        <taxon>Gigasporaceae</taxon>
        <taxon>Dentiscutata</taxon>
    </lineage>
</organism>
<sequence length="73" mass="8099">ESGNVREIVEFGSDSVGKWYKGSDGVREVIGCWEEMLLEKCGEVIVSGEVIFWSISCRESGKVMVSGKWSSIH</sequence>
<reference evidence="1" key="1">
    <citation type="submission" date="2021-06" db="EMBL/GenBank/DDBJ databases">
        <authorList>
            <person name="Kallberg Y."/>
            <person name="Tangrot J."/>
            <person name="Rosling A."/>
        </authorList>
    </citation>
    <scope>NUCLEOTIDE SEQUENCE</scope>
    <source>
        <strain evidence="1">IL203A</strain>
    </source>
</reference>
<gene>
    <name evidence="1" type="ORF">DHETER_LOCUS259</name>
</gene>
<proteinExistence type="predicted"/>
<evidence type="ECO:0000313" key="2">
    <source>
        <dbReference type="Proteomes" id="UP000789702"/>
    </source>
</evidence>